<keyword evidence="1" id="KW-1133">Transmembrane helix</keyword>
<evidence type="ECO:0000256" key="1">
    <source>
        <dbReference type="SAM" id="Phobius"/>
    </source>
</evidence>
<dbReference type="InterPro" id="IPR052613">
    <property type="entry name" value="LicD_transferase"/>
</dbReference>
<evidence type="ECO:0000259" key="2">
    <source>
        <dbReference type="Pfam" id="PF04991"/>
    </source>
</evidence>
<feature type="domain" description="LicD/FKTN/FKRP nucleotidyltransferase" evidence="2">
    <location>
        <begin position="84"/>
        <end position="175"/>
    </location>
</feature>
<gene>
    <name evidence="3" type="ORF">Terrestrivirus2_141</name>
</gene>
<dbReference type="PANTHER" id="PTHR13627:SF32">
    <property type="entry name" value="AGAP006029-PA"/>
    <property type="match status" value="1"/>
</dbReference>
<dbReference type="InterPro" id="IPR007074">
    <property type="entry name" value="LicD/FKTN/FKRP_NTP_transf"/>
</dbReference>
<proteinExistence type="predicted"/>
<dbReference type="PANTHER" id="PTHR13627">
    <property type="entry name" value="FUKUTIN RELATED PROTEIN"/>
    <property type="match status" value="1"/>
</dbReference>
<evidence type="ECO:0000313" key="3">
    <source>
        <dbReference type="EMBL" id="AYV75633.1"/>
    </source>
</evidence>
<keyword evidence="3" id="KW-0808">Transferase</keyword>
<name>A0A3G4ZPV1_9VIRU</name>
<protein>
    <submittedName>
        <fullName evidence="3">Phosphorylcholine metabolism protein LicD and glycosyltransferase family 92 domain containing protein</fullName>
    </submittedName>
</protein>
<sequence length="261" mass="31073">MLYTLSVILIFVVIITLICMTNLNKFELFDFISELKSESESELDSESESESESEVNYQKLNKLNIKEKKDLVNCMKFIHELFTKNGIWYSISFGTLLGAVRHHGLIPWDDDIDLLVLHNQLGKINKLIPTIEEKYEVEKEWKIIKIYVDNNKEIAIDLFIVDINNSNVVRCENNEQRCVSPPKNHEWWWKWFNFPQQYISPLRKFKYEDMYLYGPKNPERILSYWYGKDFLTKCKSHYLKNHSTIIKQHDIPCKNLPTPQL</sequence>
<dbReference type="GO" id="GO:0009100">
    <property type="term" value="P:glycoprotein metabolic process"/>
    <property type="evidence" value="ECO:0007669"/>
    <property type="project" value="UniProtKB-ARBA"/>
</dbReference>
<keyword evidence="1" id="KW-0472">Membrane</keyword>
<feature type="transmembrane region" description="Helical" evidence="1">
    <location>
        <begin position="6"/>
        <end position="23"/>
    </location>
</feature>
<dbReference type="GO" id="GO:0016740">
    <property type="term" value="F:transferase activity"/>
    <property type="evidence" value="ECO:0007669"/>
    <property type="project" value="UniProtKB-KW"/>
</dbReference>
<reference evidence="3" key="1">
    <citation type="submission" date="2018-10" db="EMBL/GenBank/DDBJ databases">
        <title>Hidden diversity of soil giant viruses.</title>
        <authorList>
            <person name="Schulz F."/>
            <person name="Alteio L."/>
            <person name="Goudeau D."/>
            <person name="Ryan E.M."/>
            <person name="Malmstrom R.R."/>
            <person name="Blanchard J."/>
            <person name="Woyke T."/>
        </authorList>
    </citation>
    <scope>NUCLEOTIDE SEQUENCE</scope>
    <source>
        <strain evidence="3">TEV1</strain>
    </source>
</reference>
<dbReference type="Pfam" id="PF04991">
    <property type="entry name" value="LicD"/>
    <property type="match status" value="1"/>
</dbReference>
<organism evidence="3">
    <name type="scientific">Terrestrivirus sp</name>
    <dbReference type="NCBI Taxonomy" id="2487775"/>
    <lineage>
        <taxon>Viruses</taxon>
        <taxon>Varidnaviria</taxon>
        <taxon>Bamfordvirae</taxon>
        <taxon>Nucleocytoviricota</taxon>
        <taxon>Megaviricetes</taxon>
        <taxon>Imitervirales</taxon>
        <taxon>Mimiviridae</taxon>
        <taxon>Klosneuvirinae</taxon>
    </lineage>
</organism>
<keyword evidence="1" id="KW-0812">Transmembrane</keyword>
<dbReference type="EMBL" id="MK071980">
    <property type="protein sequence ID" value="AYV75633.1"/>
    <property type="molecule type" value="Genomic_DNA"/>
</dbReference>
<accession>A0A3G4ZPV1</accession>